<evidence type="ECO:0000313" key="1">
    <source>
        <dbReference type="EMBL" id="VUC31018.1"/>
    </source>
</evidence>
<comment type="caution">
    <text evidence="1">The sequence shown here is derived from an EMBL/GenBank/DDBJ whole genome shotgun (WGS) entry which is preliminary data.</text>
</comment>
<dbReference type="Proteomes" id="UP000766486">
    <property type="component" value="Unassembled WGS sequence"/>
</dbReference>
<protein>
    <recommendedName>
        <fullName evidence="3">Fungal N-terminal domain-containing protein</fullName>
    </recommendedName>
</protein>
<name>A0ABY6UL92_BIOOC</name>
<evidence type="ECO:0000313" key="2">
    <source>
        <dbReference type="Proteomes" id="UP000766486"/>
    </source>
</evidence>
<reference evidence="1 2" key="1">
    <citation type="submission" date="2019-06" db="EMBL/GenBank/DDBJ databases">
        <authorList>
            <person name="Broberg M."/>
        </authorList>
    </citation>
    <scope>NUCLEOTIDE SEQUENCE [LARGE SCALE GENOMIC DNA]</scope>
</reference>
<sequence length="156" mass="17392">MAEFASAVVGLIAVGARVGESIYDLITTLKDAPHEFLALSNEVTEFRVILMRLTETPDAKIGGPRAGLNIVLRNSKTILEEVERQIQLVRKVGVATGDIDITTPVDRIRWLRKVKKAQKLQLSLRMQKITVSNYLAVQILLRDEKTGKPSEWTANI</sequence>
<evidence type="ECO:0008006" key="3">
    <source>
        <dbReference type="Google" id="ProtNLM"/>
    </source>
</evidence>
<organism evidence="1 2">
    <name type="scientific">Bionectria ochroleuca</name>
    <name type="common">Gliocladium roseum</name>
    <dbReference type="NCBI Taxonomy" id="29856"/>
    <lineage>
        <taxon>Eukaryota</taxon>
        <taxon>Fungi</taxon>
        <taxon>Dikarya</taxon>
        <taxon>Ascomycota</taxon>
        <taxon>Pezizomycotina</taxon>
        <taxon>Sordariomycetes</taxon>
        <taxon>Hypocreomycetidae</taxon>
        <taxon>Hypocreales</taxon>
        <taxon>Bionectriaceae</taxon>
        <taxon>Clonostachys</taxon>
    </lineage>
</organism>
<keyword evidence="2" id="KW-1185">Reference proteome</keyword>
<accession>A0ABY6UL92</accession>
<gene>
    <name evidence="1" type="ORF">CLO192961_LOCUS298432</name>
</gene>
<proteinExistence type="predicted"/>
<dbReference type="EMBL" id="CABFNS010000828">
    <property type="protein sequence ID" value="VUC31018.1"/>
    <property type="molecule type" value="Genomic_DNA"/>
</dbReference>